<dbReference type="AlphaFoldDB" id="A0AAN9Q295"/>
<reference evidence="2 3" key="1">
    <citation type="submission" date="2024-01" db="EMBL/GenBank/DDBJ databases">
        <title>The genomes of 5 underutilized Papilionoideae crops provide insights into root nodulation and disease resistanc.</title>
        <authorList>
            <person name="Jiang F."/>
        </authorList>
    </citation>
    <scope>NUCLEOTIDE SEQUENCE [LARGE SCALE GENOMIC DNA]</scope>
    <source>
        <strain evidence="2">LVBAO_FW01</strain>
        <tissue evidence="2">Leaves</tissue>
    </source>
</reference>
<comment type="caution">
    <text evidence="2">The sequence shown here is derived from an EMBL/GenBank/DDBJ whole genome shotgun (WGS) entry which is preliminary data.</text>
</comment>
<evidence type="ECO:0000313" key="2">
    <source>
        <dbReference type="EMBL" id="KAK7321680.1"/>
    </source>
</evidence>
<proteinExistence type="predicted"/>
<keyword evidence="1" id="KW-0472">Membrane</keyword>
<evidence type="ECO:0000313" key="3">
    <source>
        <dbReference type="Proteomes" id="UP001367508"/>
    </source>
</evidence>
<sequence length="83" mass="9539">MFLLTFCLRICYRISITCWIIGFMVCFILLPGINNLKNPYASTSSLPQSRNHLAFPSLLLVTSHYYVPMLNIRQNLGFAKPNQ</sequence>
<feature type="transmembrane region" description="Helical" evidence="1">
    <location>
        <begin position="53"/>
        <end position="72"/>
    </location>
</feature>
<dbReference type="EMBL" id="JAYMYQ010000007">
    <property type="protein sequence ID" value="KAK7321680.1"/>
    <property type="molecule type" value="Genomic_DNA"/>
</dbReference>
<protein>
    <submittedName>
        <fullName evidence="2">Uncharacterized protein</fullName>
    </submittedName>
</protein>
<keyword evidence="3" id="KW-1185">Reference proteome</keyword>
<name>A0AAN9Q295_CANGL</name>
<feature type="transmembrane region" description="Helical" evidence="1">
    <location>
        <begin position="12"/>
        <end position="33"/>
    </location>
</feature>
<dbReference type="Proteomes" id="UP001367508">
    <property type="component" value="Unassembled WGS sequence"/>
</dbReference>
<gene>
    <name evidence="2" type="ORF">VNO77_32544</name>
</gene>
<keyword evidence="1" id="KW-1133">Transmembrane helix</keyword>
<organism evidence="2 3">
    <name type="scientific">Canavalia gladiata</name>
    <name type="common">Sword bean</name>
    <name type="synonym">Dolichos gladiatus</name>
    <dbReference type="NCBI Taxonomy" id="3824"/>
    <lineage>
        <taxon>Eukaryota</taxon>
        <taxon>Viridiplantae</taxon>
        <taxon>Streptophyta</taxon>
        <taxon>Embryophyta</taxon>
        <taxon>Tracheophyta</taxon>
        <taxon>Spermatophyta</taxon>
        <taxon>Magnoliopsida</taxon>
        <taxon>eudicotyledons</taxon>
        <taxon>Gunneridae</taxon>
        <taxon>Pentapetalae</taxon>
        <taxon>rosids</taxon>
        <taxon>fabids</taxon>
        <taxon>Fabales</taxon>
        <taxon>Fabaceae</taxon>
        <taxon>Papilionoideae</taxon>
        <taxon>50 kb inversion clade</taxon>
        <taxon>NPAAA clade</taxon>
        <taxon>indigoferoid/millettioid clade</taxon>
        <taxon>Phaseoleae</taxon>
        <taxon>Canavalia</taxon>
    </lineage>
</organism>
<accession>A0AAN9Q295</accession>
<keyword evidence="1" id="KW-0812">Transmembrane</keyword>
<evidence type="ECO:0000256" key="1">
    <source>
        <dbReference type="SAM" id="Phobius"/>
    </source>
</evidence>